<keyword evidence="2" id="KW-0520">NAD</keyword>
<evidence type="ECO:0000259" key="3">
    <source>
        <dbReference type="Pfam" id="PF02826"/>
    </source>
</evidence>
<dbReference type="PANTHER" id="PTHR43333:SF1">
    <property type="entry name" value="D-ISOMER SPECIFIC 2-HYDROXYACID DEHYDROGENASE NAD-BINDING DOMAIN-CONTAINING PROTEIN"/>
    <property type="match status" value="1"/>
</dbReference>
<evidence type="ECO:0000313" key="5">
    <source>
        <dbReference type="Proteomes" id="UP000598775"/>
    </source>
</evidence>
<dbReference type="Pfam" id="PF02826">
    <property type="entry name" value="2-Hacid_dh_C"/>
    <property type="match status" value="1"/>
</dbReference>
<dbReference type="RefSeq" id="WP_188678827.1">
    <property type="nucleotide sequence ID" value="NZ_BMGP01000004.1"/>
</dbReference>
<dbReference type="Gene3D" id="3.40.50.720">
    <property type="entry name" value="NAD(P)-binding Rossmann-like Domain"/>
    <property type="match status" value="2"/>
</dbReference>
<dbReference type="GO" id="GO:0051287">
    <property type="term" value="F:NAD binding"/>
    <property type="evidence" value="ECO:0007669"/>
    <property type="project" value="InterPro"/>
</dbReference>
<gene>
    <name evidence="4" type="ORF">GCM10011399_25330</name>
</gene>
<dbReference type="InterPro" id="IPR006140">
    <property type="entry name" value="D-isomer_DH_NAD-bd"/>
</dbReference>
<proteinExistence type="predicted"/>
<protein>
    <submittedName>
        <fullName evidence="4">Phosphoglycerate dehydrogenase</fullName>
    </submittedName>
</protein>
<dbReference type="AlphaFoldDB" id="A0A917B880"/>
<keyword evidence="1" id="KW-0560">Oxidoreductase</keyword>
<keyword evidence="5" id="KW-1185">Reference proteome</keyword>
<evidence type="ECO:0000313" key="4">
    <source>
        <dbReference type="EMBL" id="GGF31038.1"/>
    </source>
</evidence>
<comment type="caution">
    <text evidence="4">The sequence shown here is derived from an EMBL/GenBank/DDBJ whole genome shotgun (WGS) entry which is preliminary data.</text>
</comment>
<dbReference type="GO" id="GO:0016491">
    <property type="term" value="F:oxidoreductase activity"/>
    <property type="evidence" value="ECO:0007669"/>
    <property type="project" value="UniProtKB-KW"/>
</dbReference>
<sequence>MIILLPNTIDLDLANSSNPSIAGATAPNDDTVIVYDAKRPFADEHLAADVLVVWQNTPENLHDAATRLSQLRLVQTLAAGPDAALAAGFRDTVAIASGRSLHDGPVAEHALALILAAVRSLDELLESQREHEWNTAVNTAQVARATSGRYTLDRAQVTIWGFGSIAATLAPVLRMLGATVTGVASTTGIRHGFDVVAASDATELLARTDVLVSVLPASPETTDTFGAALFGALKPGAIFVNVGRGATVDEAALIDALESGQLRSAALDVTKVEPLPAESALWDAPHLILTPHIAGNRPQGAAGLVRANVEALHTGAALTNLVS</sequence>
<name>A0A917B880_9MICO</name>
<accession>A0A917B880</accession>
<evidence type="ECO:0000256" key="2">
    <source>
        <dbReference type="ARBA" id="ARBA00023027"/>
    </source>
</evidence>
<evidence type="ECO:0000256" key="1">
    <source>
        <dbReference type="ARBA" id="ARBA00023002"/>
    </source>
</evidence>
<dbReference type="InterPro" id="IPR036291">
    <property type="entry name" value="NAD(P)-bd_dom_sf"/>
</dbReference>
<dbReference type="SUPFAM" id="SSF52283">
    <property type="entry name" value="Formate/glycerate dehydrogenase catalytic domain-like"/>
    <property type="match status" value="1"/>
</dbReference>
<feature type="domain" description="D-isomer specific 2-hydroxyacid dehydrogenase NAD-binding" evidence="3">
    <location>
        <begin position="111"/>
        <end position="294"/>
    </location>
</feature>
<reference evidence="4 5" key="1">
    <citation type="journal article" date="2014" name="Int. J. Syst. Evol. Microbiol.">
        <title>Complete genome sequence of Corynebacterium casei LMG S-19264T (=DSM 44701T), isolated from a smear-ripened cheese.</title>
        <authorList>
            <consortium name="US DOE Joint Genome Institute (JGI-PGF)"/>
            <person name="Walter F."/>
            <person name="Albersmeier A."/>
            <person name="Kalinowski J."/>
            <person name="Ruckert C."/>
        </authorList>
    </citation>
    <scope>NUCLEOTIDE SEQUENCE [LARGE SCALE GENOMIC DNA]</scope>
    <source>
        <strain evidence="4 5">CGMCC 1.12976</strain>
    </source>
</reference>
<dbReference type="Proteomes" id="UP000598775">
    <property type="component" value="Unassembled WGS sequence"/>
</dbReference>
<dbReference type="SUPFAM" id="SSF51735">
    <property type="entry name" value="NAD(P)-binding Rossmann-fold domains"/>
    <property type="match status" value="1"/>
</dbReference>
<organism evidence="4 5">
    <name type="scientific">Subtercola lobariae</name>
    <dbReference type="NCBI Taxonomy" id="1588641"/>
    <lineage>
        <taxon>Bacteria</taxon>
        <taxon>Bacillati</taxon>
        <taxon>Actinomycetota</taxon>
        <taxon>Actinomycetes</taxon>
        <taxon>Micrococcales</taxon>
        <taxon>Microbacteriaceae</taxon>
        <taxon>Subtercola</taxon>
    </lineage>
</organism>
<dbReference type="PANTHER" id="PTHR43333">
    <property type="entry name" value="2-HACID_DH_C DOMAIN-CONTAINING PROTEIN"/>
    <property type="match status" value="1"/>
</dbReference>
<dbReference type="EMBL" id="BMGP01000004">
    <property type="protein sequence ID" value="GGF31038.1"/>
    <property type="molecule type" value="Genomic_DNA"/>
</dbReference>